<evidence type="ECO:0000313" key="4">
    <source>
        <dbReference type="EMBL" id="GBB85146.1"/>
    </source>
</evidence>
<dbReference type="InterPro" id="IPR000719">
    <property type="entry name" value="Prot_kinase_dom"/>
</dbReference>
<dbReference type="InterPro" id="IPR011993">
    <property type="entry name" value="PH-like_dom_sf"/>
</dbReference>
<feature type="domain" description="Protein kinase" evidence="3">
    <location>
        <begin position="196"/>
        <end position="465"/>
    </location>
</feature>
<sequence>MYKVITNMRSQLKFALRDKATKLLYEFEKDMLEVEYEVIRDRQLKVLELGDDLFISKPPVKRPDTVLTEFIAKDYAQYSEWTDGLNMLLDKNINIFAAYDRAYALTDMNIQDTIDKRFEFRRQTIFTDKSLTKDEKSYAIKLLNKDFDTNKILYNEGNKKSFWTSGNNDIDNLIQQCQLETLSPDRIVEWIPYNKLQNIEYLTKGGCSEIYEAYWIDGFYDEWDSKEKQLKRYGGHYVVLKKLENVENANRSWFNESKFHLSLSNKYGHIAKCFGLTKNPLDGNYMLVIYKLDFNLKEYLQQNHNKLTWEKKIQITNDIVFAVSRIHSENAIHRDLHSGNILYNGDIRVSDLGFCGPADKPLNSIYGNLPYIAPEVISGKGTSFASDIYSIGMLMWEISSGQPPFINFENDYELALRIINGMRPKIIPETPLEYKKLMEQCWDADPTKRPNINFLYNRTSEMNRLNYQNELNRNKRNKSIIKKLVEKIGLSKSKTNIFSRTSKKNIFETYNNSTSRLFTSKGYQFKNLPEPKNATEEEQEAFHSKPYSFNIPYNIEDFNNKSNKTSKSINILKDDSKKLSKIIKMIVKEHNIDDINDDEMYNTSNFHLEEQDELEILYGDFNL</sequence>
<name>A0A2Z6QXZ3_9GLOM</name>
<reference evidence="4 5" key="1">
    <citation type="submission" date="2017-11" db="EMBL/GenBank/DDBJ databases">
        <title>The genome of Rhizophagus clarus HR1 reveals common genetic basis of auxotrophy among arbuscular mycorrhizal fungi.</title>
        <authorList>
            <person name="Kobayashi Y."/>
        </authorList>
    </citation>
    <scope>NUCLEOTIDE SEQUENCE [LARGE SCALE GENOMIC DNA]</scope>
    <source>
        <strain evidence="4 5">HR1</strain>
    </source>
</reference>
<comment type="caution">
    <text evidence="4">The sequence shown here is derived from an EMBL/GenBank/DDBJ whole genome shotgun (WGS) entry which is preliminary data.</text>
</comment>
<evidence type="ECO:0000259" key="3">
    <source>
        <dbReference type="PROSITE" id="PS50011"/>
    </source>
</evidence>
<dbReference type="PANTHER" id="PTHR44329:SF298">
    <property type="entry name" value="MIXED LINEAGE KINASE DOMAIN-LIKE PROTEIN"/>
    <property type="match status" value="1"/>
</dbReference>
<gene>
    <name evidence="4" type="ORF">RclHR1_01170030</name>
</gene>
<accession>A0A2Z6QXZ3</accession>
<evidence type="ECO:0000256" key="2">
    <source>
        <dbReference type="ARBA" id="ARBA00022840"/>
    </source>
</evidence>
<dbReference type="Gene3D" id="1.10.10.1010">
    <property type="entry name" value="Intein homing endonuclease, domain IV"/>
    <property type="match status" value="1"/>
</dbReference>
<proteinExistence type="predicted"/>
<keyword evidence="5" id="KW-1185">Reference proteome</keyword>
<dbReference type="GO" id="GO:0004674">
    <property type="term" value="F:protein serine/threonine kinase activity"/>
    <property type="evidence" value="ECO:0007669"/>
    <property type="project" value="TreeGrafter"/>
</dbReference>
<dbReference type="Proteomes" id="UP000247702">
    <property type="component" value="Unassembled WGS sequence"/>
</dbReference>
<dbReference type="Gene3D" id="1.10.510.10">
    <property type="entry name" value="Transferase(Phosphotransferase) domain 1"/>
    <property type="match status" value="1"/>
</dbReference>
<dbReference type="PROSITE" id="PS50011">
    <property type="entry name" value="PROTEIN_KINASE_DOM"/>
    <property type="match status" value="1"/>
</dbReference>
<dbReference type="AlphaFoldDB" id="A0A2Z6QXZ3"/>
<protein>
    <recommendedName>
        <fullName evidence="3">Protein kinase domain-containing protein</fullName>
    </recommendedName>
</protein>
<evidence type="ECO:0000313" key="5">
    <source>
        <dbReference type="Proteomes" id="UP000247702"/>
    </source>
</evidence>
<dbReference type="InterPro" id="IPR001245">
    <property type="entry name" value="Ser-Thr/Tyr_kinase_cat_dom"/>
</dbReference>
<dbReference type="Gene3D" id="2.30.29.30">
    <property type="entry name" value="Pleckstrin-homology domain (PH domain)/Phosphotyrosine-binding domain (PTB)"/>
    <property type="match status" value="1"/>
</dbReference>
<dbReference type="SUPFAM" id="SSF56112">
    <property type="entry name" value="Protein kinase-like (PK-like)"/>
    <property type="match status" value="1"/>
</dbReference>
<dbReference type="PANTHER" id="PTHR44329">
    <property type="entry name" value="SERINE/THREONINE-PROTEIN KINASE TNNI3K-RELATED"/>
    <property type="match status" value="1"/>
</dbReference>
<dbReference type="Pfam" id="PF07714">
    <property type="entry name" value="PK_Tyr_Ser-Thr"/>
    <property type="match status" value="1"/>
</dbReference>
<evidence type="ECO:0000256" key="1">
    <source>
        <dbReference type="ARBA" id="ARBA00022741"/>
    </source>
</evidence>
<organism evidence="4 5">
    <name type="scientific">Rhizophagus clarus</name>
    <dbReference type="NCBI Taxonomy" id="94130"/>
    <lineage>
        <taxon>Eukaryota</taxon>
        <taxon>Fungi</taxon>
        <taxon>Fungi incertae sedis</taxon>
        <taxon>Mucoromycota</taxon>
        <taxon>Glomeromycotina</taxon>
        <taxon>Glomeromycetes</taxon>
        <taxon>Glomerales</taxon>
        <taxon>Glomeraceae</taxon>
        <taxon>Rhizophagus</taxon>
    </lineage>
</organism>
<dbReference type="EMBL" id="BEXD01000191">
    <property type="protein sequence ID" value="GBB85146.1"/>
    <property type="molecule type" value="Genomic_DNA"/>
</dbReference>
<keyword evidence="2" id="KW-0067">ATP-binding</keyword>
<keyword evidence="1" id="KW-0547">Nucleotide-binding</keyword>
<dbReference type="InterPro" id="IPR051681">
    <property type="entry name" value="Ser/Thr_Kinases-Pseudokinases"/>
</dbReference>
<dbReference type="GO" id="GO:0005524">
    <property type="term" value="F:ATP binding"/>
    <property type="evidence" value="ECO:0007669"/>
    <property type="project" value="UniProtKB-KW"/>
</dbReference>
<dbReference type="InterPro" id="IPR011009">
    <property type="entry name" value="Kinase-like_dom_sf"/>
</dbReference>